<dbReference type="SUPFAM" id="SSF55729">
    <property type="entry name" value="Acyl-CoA N-acyltransferases (Nat)"/>
    <property type="match status" value="1"/>
</dbReference>
<dbReference type="EMBL" id="JZYX01000056">
    <property type="protein sequence ID" value="KJN20071.1"/>
    <property type="molecule type" value="Genomic_DNA"/>
</dbReference>
<keyword evidence="2" id="KW-0808">Transferase</keyword>
<organism evidence="2 3">
    <name type="scientific">Enterobacter sichuanensis</name>
    <dbReference type="NCBI Taxonomy" id="2071710"/>
    <lineage>
        <taxon>Bacteria</taxon>
        <taxon>Pseudomonadati</taxon>
        <taxon>Pseudomonadota</taxon>
        <taxon>Gammaproteobacteria</taxon>
        <taxon>Enterobacterales</taxon>
        <taxon>Enterobacteriaceae</taxon>
        <taxon>Enterobacter</taxon>
        <taxon>Enterobacter cloacae complex</taxon>
    </lineage>
</organism>
<sequence>MPVLITPRLHCSPLQEQDWSFFLALQQHPDVMRFVAEDRPVADIRAAFEARLTPWTPGSAHWLCLVVRDALSRVPLGVTGYIHREEDCAEVGFLFAPEAQGKGYGFESLQALCHYAFEEGGIRRLTATVTAGNVASRRLLEKARFRLEGELRESYYLAGRWQNDWLFGLLRQEYLNNNS</sequence>
<feature type="domain" description="N-acetyltransferase" evidence="1">
    <location>
        <begin position="9"/>
        <end position="166"/>
    </location>
</feature>
<dbReference type="GO" id="GO:0016747">
    <property type="term" value="F:acyltransferase activity, transferring groups other than amino-acyl groups"/>
    <property type="evidence" value="ECO:0007669"/>
    <property type="project" value="InterPro"/>
</dbReference>
<reference evidence="2 3" key="1">
    <citation type="submission" date="2015-03" db="EMBL/GenBank/DDBJ databases">
        <authorList>
            <person name="McCorrison J."/>
            <person name="Sanka R."/>
            <person name="Adams M."/>
            <person name="Brinkac L."/>
            <person name="Nierman W."/>
            <person name="Sutton G."/>
            <person name="Nelson K."/>
            <person name="Kiedrowski L."/>
            <person name="Guerrero D."/>
            <person name="Bonomo R."/>
        </authorList>
    </citation>
    <scope>NUCLEOTIDE SEQUENCE [LARGE SCALE GENOMIC DNA]</scope>
    <source>
        <strain evidence="2 3">35699</strain>
    </source>
</reference>
<proteinExistence type="predicted"/>
<accession>A0A0F1AD66</accession>
<dbReference type="InterPro" id="IPR000182">
    <property type="entry name" value="GNAT_dom"/>
</dbReference>
<dbReference type="Proteomes" id="UP000033352">
    <property type="component" value="Unassembled WGS sequence"/>
</dbReference>
<dbReference type="Pfam" id="PF13302">
    <property type="entry name" value="Acetyltransf_3"/>
    <property type="match status" value="1"/>
</dbReference>
<gene>
    <name evidence="2" type="ORF">SS37_21410</name>
</gene>
<protein>
    <submittedName>
        <fullName evidence="2">GCN5 family acetyltransferase</fullName>
    </submittedName>
</protein>
<comment type="caution">
    <text evidence="2">The sequence shown here is derived from an EMBL/GenBank/DDBJ whole genome shotgun (WGS) entry which is preliminary data.</text>
</comment>
<dbReference type="PATRIC" id="fig|1619248.3.peg.3964"/>
<dbReference type="Gene3D" id="3.40.630.30">
    <property type="match status" value="1"/>
</dbReference>
<dbReference type="RefSeq" id="WP_045286582.1">
    <property type="nucleotide sequence ID" value="NZ_JABUMZ010000035.1"/>
</dbReference>
<evidence type="ECO:0000313" key="3">
    <source>
        <dbReference type="Proteomes" id="UP000033352"/>
    </source>
</evidence>
<dbReference type="PROSITE" id="PS51186">
    <property type="entry name" value="GNAT"/>
    <property type="match status" value="1"/>
</dbReference>
<name>A0A0F1AD66_9ENTR</name>
<dbReference type="PANTHER" id="PTHR43792:SF1">
    <property type="entry name" value="N-ACETYLTRANSFERASE DOMAIN-CONTAINING PROTEIN"/>
    <property type="match status" value="1"/>
</dbReference>
<dbReference type="PANTHER" id="PTHR43792">
    <property type="entry name" value="GNAT FAMILY, PUTATIVE (AFU_ORTHOLOGUE AFUA_3G00765)-RELATED-RELATED"/>
    <property type="match status" value="1"/>
</dbReference>
<dbReference type="InterPro" id="IPR051531">
    <property type="entry name" value="N-acetyltransferase"/>
</dbReference>
<dbReference type="CDD" id="cd04301">
    <property type="entry name" value="NAT_SF"/>
    <property type="match status" value="1"/>
</dbReference>
<evidence type="ECO:0000259" key="1">
    <source>
        <dbReference type="PROSITE" id="PS51186"/>
    </source>
</evidence>
<dbReference type="OrthoDB" id="7852312at2"/>
<evidence type="ECO:0000313" key="2">
    <source>
        <dbReference type="EMBL" id="KJN20071.1"/>
    </source>
</evidence>
<dbReference type="InterPro" id="IPR016181">
    <property type="entry name" value="Acyl_CoA_acyltransferase"/>
</dbReference>
<dbReference type="AlphaFoldDB" id="A0A0F1AD66"/>